<proteinExistence type="predicted"/>
<feature type="compositionally biased region" description="Basic residues" evidence="1">
    <location>
        <begin position="306"/>
        <end position="315"/>
    </location>
</feature>
<feature type="compositionally biased region" description="Basic and acidic residues" evidence="1">
    <location>
        <begin position="485"/>
        <end position="502"/>
    </location>
</feature>
<evidence type="ECO:0000256" key="1">
    <source>
        <dbReference type="SAM" id="MobiDB-lite"/>
    </source>
</evidence>
<evidence type="ECO:0000313" key="3">
    <source>
        <dbReference type="Proteomes" id="UP000054988"/>
    </source>
</evidence>
<comment type="caution">
    <text evidence="2">The sequence shown here is derived from an EMBL/GenBank/DDBJ whole genome shotgun (WGS) entry which is preliminary data.</text>
</comment>
<dbReference type="Proteomes" id="UP000054988">
    <property type="component" value="Unassembled WGS sequence"/>
</dbReference>
<sequence length="515" mass="57876">MAHSHTRKNAKSFTTHLPHNLIIPCQQITKQIYVKLTAAQKKACHNEAKRKQLAIKHNMKDWLNEIDKKAKALAVTYQRSQHYFLNMLFQNGLNLTKPQAKMNPWNAWKSQKALELKEAEEEPMNVKEIVDVFGYEYDALSDHNKEAIVKEYKARCQEEQVAKIQFLTLKSHIRSAAELISATLKVAKPQCGIKAMFLMVQSDPQPFMEPKWFFTNPNWNEFLKIITCYGWDPKIVSAKLEAFSIAGCDPQKMLQTADDQAKWYKSLIHKEALKRLLIAINKGSSVKVELNSVPYKTFDKLSDCRKKRGLQKRKQGVSGDDQSSREQKIGGGDGNSNDESQPPLTKASKPPVSINHQVDSHNDNNNWDDREEWQGVMDKGNKSTTRSNLTPTSKLTSNVSKSTSSHTSTTSQHNDMALDRGGTTREALNEVSPHQTPSSSNDYTLSSTATLSPGTQATTSLAKGDDVVQDSDGDGDGDGNGNKWQEVRSRRVPLEKVIHYGKDWPGPQRSNGKIL</sequence>
<accession>A0A0W0FFZ4</accession>
<protein>
    <submittedName>
        <fullName evidence="2">Uncharacterized protein</fullName>
    </submittedName>
</protein>
<reference evidence="2 3" key="1">
    <citation type="submission" date="2015-12" db="EMBL/GenBank/DDBJ databases">
        <title>Draft genome sequence of Moniliophthora roreri, the causal agent of frosty pod rot of cacao.</title>
        <authorList>
            <person name="Aime M.C."/>
            <person name="Diaz-Valderrama J.R."/>
            <person name="Kijpornyongpan T."/>
            <person name="Phillips-Mora W."/>
        </authorList>
    </citation>
    <scope>NUCLEOTIDE SEQUENCE [LARGE SCALE GENOMIC DNA]</scope>
    <source>
        <strain evidence="2 3">MCA 2952</strain>
    </source>
</reference>
<dbReference type="EMBL" id="LATX01001998">
    <property type="protein sequence ID" value="KTB35255.1"/>
    <property type="molecule type" value="Genomic_DNA"/>
</dbReference>
<feature type="compositionally biased region" description="Polar residues" evidence="1">
    <location>
        <begin position="382"/>
        <end position="391"/>
    </location>
</feature>
<organism evidence="2 3">
    <name type="scientific">Moniliophthora roreri</name>
    <name type="common">Frosty pod rot fungus</name>
    <name type="synonym">Monilia roreri</name>
    <dbReference type="NCBI Taxonomy" id="221103"/>
    <lineage>
        <taxon>Eukaryota</taxon>
        <taxon>Fungi</taxon>
        <taxon>Dikarya</taxon>
        <taxon>Basidiomycota</taxon>
        <taxon>Agaricomycotina</taxon>
        <taxon>Agaricomycetes</taxon>
        <taxon>Agaricomycetidae</taxon>
        <taxon>Agaricales</taxon>
        <taxon>Marasmiineae</taxon>
        <taxon>Marasmiaceae</taxon>
        <taxon>Moniliophthora</taxon>
    </lineage>
</organism>
<dbReference type="AlphaFoldDB" id="A0A0W0FFZ4"/>
<evidence type="ECO:0000313" key="2">
    <source>
        <dbReference type="EMBL" id="KTB35255.1"/>
    </source>
</evidence>
<gene>
    <name evidence="2" type="ORF">WG66_12170</name>
</gene>
<feature type="compositionally biased region" description="Polar residues" evidence="1">
    <location>
        <begin position="432"/>
        <end position="461"/>
    </location>
</feature>
<name>A0A0W0FFZ4_MONRR</name>
<feature type="region of interest" description="Disordered" evidence="1">
    <location>
        <begin position="306"/>
        <end position="515"/>
    </location>
</feature>
<feature type="compositionally biased region" description="Low complexity" evidence="1">
    <location>
        <begin position="392"/>
        <end position="411"/>
    </location>
</feature>
<feature type="compositionally biased region" description="Acidic residues" evidence="1">
    <location>
        <begin position="467"/>
        <end position="477"/>
    </location>
</feature>